<dbReference type="FunFam" id="3.40.50.2020:FF:000004">
    <property type="entry name" value="Adenine phosphoribosyltransferase"/>
    <property type="match status" value="1"/>
</dbReference>
<keyword evidence="9" id="KW-0328">Glycosyltransferase</keyword>
<organism evidence="13 14">
    <name type="scientific">Triparma strigata</name>
    <dbReference type="NCBI Taxonomy" id="1606541"/>
    <lineage>
        <taxon>Eukaryota</taxon>
        <taxon>Sar</taxon>
        <taxon>Stramenopiles</taxon>
        <taxon>Ochrophyta</taxon>
        <taxon>Bolidophyceae</taxon>
        <taxon>Parmales</taxon>
        <taxon>Triparmaceae</taxon>
        <taxon>Triparma</taxon>
    </lineage>
</organism>
<comment type="catalytic activity">
    <reaction evidence="1">
        <text>AMP + diphosphate = 5-phospho-alpha-D-ribose 1-diphosphate + adenine</text>
        <dbReference type="Rhea" id="RHEA:16609"/>
        <dbReference type="ChEBI" id="CHEBI:16708"/>
        <dbReference type="ChEBI" id="CHEBI:33019"/>
        <dbReference type="ChEBI" id="CHEBI:58017"/>
        <dbReference type="ChEBI" id="CHEBI:456215"/>
        <dbReference type="EC" id="2.4.2.7"/>
    </reaction>
</comment>
<dbReference type="InterPro" id="IPR005764">
    <property type="entry name" value="Ade_phspho_trans"/>
</dbReference>
<dbReference type="SUPFAM" id="SSF53271">
    <property type="entry name" value="PRTase-like"/>
    <property type="match status" value="1"/>
</dbReference>
<keyword evidence="8" id="KW-0963">Cytoplasm</keyword>
<sequence>MATVRLCCALTSFSLVYLVVSLLTRNLIFSTAFPIDFHPVQQPRPFHISLESLDSHSLRARPHGQAYDQDGAEAREIAKVIPYFPFKGIPRFYDIAGFLSKPEVFQKIVDVFVERYRGIGIDAVAGMDARGFVLGPPIALALKKPFIMIRKKGKMPNCIESDSYECEYGKRSGMCLQRDAVKKGDRILIIDDLVATGGTLSAGIQCVKMLEGIVVECACVVELKMFIDPPEGSGLPNRTKMFEECGMGNVPVWGLISEDILTEEAALPEGYVDDGEEH</sequence>
<evidence type="ECO:0000313" key="13">
    <source>
        <dbReference type="EMBL" id="GMH94476.1"/>
    </source>
</evidence>
<name>A0A9W7BQ80_9STRA</name>
<evidence type="ECO:0000256" key="7">
    <source>
        <dbReference type="ARBA" id="ARBA00011893"/>
    </source>
</evidence>
<dbReference type="GO" id="GO:0006166">
    <property type="term" value="P:purine ribonucleoside salvage"/>
    <property type="evidence" value="ECO:0007669"/>
    <property type="project" value="UniProtKB-KW"/>
</dbReference>
<dbReference type="InterPro" id="IPR050120">
    <property type="entry name" value="Adenine_PRTase"/>
</dbReference>
<evidence type="ECO:0000313" key="14">
    <source>
        <dbReference type="Proteomes" id="UP001165085"/>
    </source>
</evidence>
<dbReference type="InterPro" id="IPR029057">
    <property type="entry name" value="PRTase-like"/>
</dbReference>
<dbReference type="Pfam" id="PF00156">
    <property type="entry name" value="Pribosyltran"/>
    <property type="match status" value="1"/>
</dbReference>
<dbReference type="Gene3D" id="3.40.50.2020">
    <property type="match status" value="1"/>
</dbReference>
<comment type="subunit">
    <text evidence="6">Homodimer.</text>
</comment>
<comment type="similarity">
    <text evidence="5">Belongs to the purine/pyrimidine phosphoribosyltransferase family.</text>
</comment>
<dbReference type="EMBL" id="BRXY01000431">
    <property type="protein sequence ID" value="GMH94476.1"/>
    <property type="molecule type" value="Genomic_DNA"/>
</dbReference>
<comment type="subcellular location">
    <subcellularLocation>
        <location evidence="3">Cytoplasm</location>
    </subcellularLocation>
</comment>
<dbReference type="GO" id="GO:0003999">
    <property type="term" value="F:adenine phosphoribosyltransferase activity"/>
    <property type="evidence" value="ECO:0007669"/>
    <property type="project" value="UniProtKB-EC"/>
</dbReference>
<evidence type="ECO:0000256" key="9">
    <source>
        <dbReference type="ARBA" id="ARBA00022676"/>
    </source>
</evidence>
<evidence type="ECO:0000256" key="4">
    <source>
        <dbReference type="ARBA" id="ARBA00004659"/>
    </source>
</evidence>
<dbReference type="PANTHER" id="PTHR11776">
    <property type="entry name" value="ADENINE PHOSPHORIBOSYLTRANSFERASE"/>
    <property type="match status" value="1"/>
</dbReference>
<evidence type="ECO:0000256" key="1">
    <source>
        <dbReference type="ARBA" id="ARBA00000868"/>
    </source>
</evidence>
<gene>
    <name evidence="13" type="ORF">TrST_g10942</name>
</gene>
<comment type="pathway">
    <text evidence="4">Purine metabolism; AMP biosynthesis via salvage pathway; AMP from adenine: step 1/1.</text>
</comment>
<evidence type="ECO:0000256" key="8">
    <source>
        <dbReference type="ARBA" id="ARBA00022490"/>
    </source>
</evidence>
<feature type="domain" description="Phosphoribosyltransferase" evidence="12">
    <location>
        <begin position="101"/>
        <end position="222"/>
    </location>
</feature>
<dbReference type="NCBIfam" id="NF002636">
    <property type="entry name" value="PRK02304.1-5"/>
    <property type="match status" value="1"/>
</dbReference>
<dbReference type="OrthoDB" id="363185at2759"/>
<comment type="function">
    <text evidence="2">Catalyzes a salvage reaction resulting in the formation of AMP, that is energically less costly than de novo synthesis.</text>
</comment>
<keyword evidence="10" id="KW-0808">Transferase</keyword>
<dbReference type="InterPro" id="IPR000836">
    <property type="entry name" value="PRTase_dom"/>
</dbReference>
<dbReference type="GO" id="GO:0006168">
    <property type="term" value="P:adenine salvage"/>
    <property type="evidence" value="ECO:0007669"/>
    <property type="project" value="InterPro"/>
</dbReference>
<dbReference type="Proteomes" id="UP001165085">
    <property type="component" value="Unassembled WGS sequence"/>
</dbReference>
<evidence type="ECO:0000256" key="2">
    <source>
        <dbReference type="ARBA" id="ARBA00003968"/>
    </source>
</evidence>
<evidence type="ECO:0000256" key="5">
    <source>
        <dbReference type="ARBA" id="ARBA00008391"/>
    </source>
</evidence>
<keyword evidence="11" id="KW-0660">Purine salvage</keyword>
<evidence type="ECO:0000256" key="11">
    <source>
        <dbReference type="ARBA" id="ARBA00022726"/>
    </source>
</evidence>
<dbReference type="EC" id="2.4.2.7" evidence="7"/>
<dbReference type="CDD" id="cd06223">
    <property type="entry name" value="PRTases_typeI"/>
    <property type="match status" value="1"/>
</dbReference>
<evidence type="ECO:0000256" key="6">
    <source>
        <dbReference type="ARBA" id="ARBA00011738"/>
    </source>
</evidence>
<dbReference type="HAMAP" id="MF_00004">
    <property type="entry name" value="Aden_phosphoribosyltr"/>
    <property type="match status" value="1"/>
</dbReference>
<evidence type="ECO:0000256" key="3">
    <source>
        <dbReference type="ARBA" id="ARBA00004496"/>
    </source>
</evidence>
<dbReference type="GO" id="GO:0005737">
    <property type="term" value="C:cytoplasm"/>
    <property type="evidence" value="ECO:0007669"/>
    <property type="project" value="UniProtKB-SubCell"/>
</dbReference>
<comment type="caution">
    <text evidence="13">The sequence shown here is derived from an EMBL/GenBank/DDBJ whole genome shotgun (WGS) entry which is preliminary data.</text>
</comment>
<accession>A0A9W7BQ80</accession>
<dbReference type="PANTHER" id="PTHR11776:SF7">
    <property type="entry name" value="PHOSPHORIBOSYLTRANSFERASE DOMAIN-CONTAINING PROTEIN"/>
    <property type="match status" value="1"/>
</dbReference>
<keyword evidence="14" id="KW-1185">Reference proteome</keyword>
<evidence type="ECO:0000256" key="10">
    <source>
        <dbReference type="ARBA" id="ARBA00022679"/>
    </source>
</evidence>
<evidence type="ECO:0000259" key="12">
    <source>
        <dbReference type="Pfam" id="PF00156"/>
    </source>
</evidence>
<dbReference type="AlphaFoldDB" id="A0A9W7BQ80"/>
<protein>
    <recommendedName>
        <fullName evidence="7">adenine phosphoribosyltransferase</fullName>
        <ecNumber evidence="7">2.4.2.7</ecNumber>
    </recommendedName>
</protein>
<reference evidence="14" key="1">
    <citation type="journal article" date="2023" name="Commun. Biol.">
        <title>Genome analysis of Parmales, the sister group of diatoms, reveals the evolutionary specialization of diatoms from phago-mixotrophs to photoautotrophs.</title>
        <authorList>
            <person name="Ban H."/>
            <person name="Sato S."/>
            <person name="Yoshikawa S."/>
            <person name="Yamada K."/>
            <person name="Nakamura Y."/>
            <person name="Ichinomiya M."/>
            <person name="Sato N."/>
            <person name="Blanc-Mathieu R."/>
            <person name="Endo H."/>
            <person name="Kuwata A."/>
            <person name="Ogata H."/>
        </authorList>
    </citation>
    <scope>NUCLEOTIDE SEQUENCE [LARGE SCALE GENOMIC DNA]</scope>
    <source>
        <strain evidence="14">NIES 3701</strain>
    </source>
</reference>
<proteinExistence type="inferred from homology"/>